<sequence>MMYSNCNLPLSLIKNYSTVKAFNSNSHSASCSTLVVNPVCLILTQYATKCKLKLGDTLIYCIYVINNTKNSVTNIKLKDTLPKEVKLIRTFVEDGYYNYNNNSILYKIRNIKPHSFCKITIVLRPTTLGKKINSIEVICKKSKCTLNNPCEICSIVKLNTNEDL</sequence>
<evidence type="ECO:0000259" key="1">
    <source>
        <dbReference type="Pfam" id="PF01345"/>
    </source>
</evidence>
<gene>
    <name evidence="2" type="ORF">CROST_013250</name>
</gene>
<dbReference type="EMBL" id="CP096983">
    <property type="protein sequence ID" value="URZ10615.1"/>
    <property type="molecule type" value="Genomic_DNA"/>
</dbReference>
<dbReference type="NCBIfam" id="TIGR01451">
    <property type="entry name" value="B_ant_repeat"/>
    <property type="match status" value="1"/>
</dbReference>
<dbReference type="Gene3D" id="2.60.40.1170">
    <property type="entry name" value="Mu homology domain, subdomain B"/>
    <property type="match status" value="1"/>
</dbReference>
<dbReference type="KEGG" id="crw:CROST_013250"/>
<dbReference type="InterPro" id="IPR047589">
    <property type="entry name" value="DUF11_rpt"/>
</dbReference>
<dbReference type="AlphaFoldDB" id="A0A1S8KXI6"/>
<dbReference type="InterPro" id="IPR001434">
    <property type="entry name" value="OmcB-like_DUF11"/>
</dbReference>
<dbReference type="Proteomes" id="UP000190951">
    <property type="component" value="Chromosome"/>
</dbReference>
<reference evidence="2 3" key="1">
    <citation type="submission" date="2022-04" db="EMBL/GenBank/DDBJ databases">
        <title>Genome sequence of C. roseum typestrain.</title>
        <authorList>
            <person name="Poehlein A."/>
            <person name="Schoch T."/>
            <person name="Duerre P."/>
            <person name="Daniel R."/>
        </authorList>
    </citation>
    <scope>NUCLEOTIDE SEQUENCE [LARGE SCALE GENOMIC DNA]</scope>
    <source>
        <strain evidence="2 3">DSM 7320</strain>
    </source>
</reference>
<organism evidence="2 3">
    <name type="scientific">Clostridium felsineum</name>
    <dbReference type="NCBI Taxonomy" id="36839"/>
    <lineage>
        <taxon>Bacteria</taxon>
        <taxon>Bacillati</taxon>
        <taxon>Bacillota</taxon>
        <taxon>Clostridia</taxon>
        <taxon>Eubacteriales</taxon>
        <taxon>Clostridiaceae</taxon>
        <taxon>Clostridium</taxon>
    </lineage>
</organism>
<dbReference type="Pfam" id="PF01345">
    <property type="entry name" value="DUF11"/>
    <property type="match status" value="1"/>
</dbReference>
<name>A0A1S8KXI6_9CLOT</name>
<feature type="domain" description="DUF11" evidence="1">
    <location>
        <begin position="43"/>
        <end position="137"/>
    </location>
</feature>
<protein>
    <recommendedName>
        <fullName evidence="1">DUF11 domain-containing protein</fullName>
    </recommendedName>
</protein>
<evidence type="ECO:0000313" key="3">
    <source>
        <dbReference type="Proteomes" id="UP000190951"/>
    </source>
</evidence>
<proteinExistence type="predicted"/>
<accession>A0A1S8KXI6</accession>
<keyword evidence="3" id="KW-1185">Reference proteome</keyword>
<evidence type="ECO:0000313" key="2">
    <source>
        <dbReference type="EMBL" id="URZ10615.1"/>
    </source>
</evidence>
<dbReference type="RefSeq" id="WP_077835540.1">
    <property type="nucleotide sequence ID" value="NZ_CP096983.1"/>
</dbReference>